<accession>A0ABP0MZL0</accession>
<gene>
    <name evidence="1" type="ORF">CCMP2556_LOCUS28158</name>
</gene>
<evidence type="ECO:0000313" key="1">
    <source>
        <dbReference type="EMBL" id="CAK9056952.1"/>
    </source>
</evidence>
<comment type="caution">
    <text evidence="1">The sequence shown here is derived from an EMBL/GenBank/DDBJ whole genome shotgun (WGS) entry which is preliminary data.</text>
</comment>
<name>A0ABP0MZL0_9DINO</name>
<proteinExistence type="predicted"/>
<protein>
    <submittedName>
        <fullName evidence="1">Uncharacterized protein</fullName>
    </submittedName>
</protein>
<organism evidence="1 2">
    <name type="scientific">Durusdinium trenchii</name>
    <dbReference type="NCBI Taxonomy" id="1381693"/>
    <lineage>
        <taxon>Eukaryota</taxon>
        <taxon>Sar</taxon>
        <taxon>Alveolata</taxon>
        <taxon>Dinophyceae</taxon>
        <taxon>Suessiales</taxon>
        <taxon>Symbiodiniaceae</taxon>
        <taxon>Durusdinium</taxon>
    </lineage>
</organism>
<reference evidence="1 2" key="1">
    <citation type="submission" date="2024-02" db="EMBL/GenBank/DDBJ databases">
        <authorList>
            <person name="Chen Y."/>
            <person name="Shah S."/>
            <person name="Dougan E. K."/>
            <person name="Thang M."/>
            <person name="Chan C."/>
        </authorList>
    </citation>
    <scope>NUCLEOTIDE SEQUENCE [LARGE SCALE GENOMIC DNA]</scope>
</reference>
<dbReference type="Proteomes" id="UP001642484">
    <property type="component" value="Unassembled WGS sequence"/>
</dbReference>
<evidence type="ECO:0000313" key="2">
    <source>
        <dbReference type="Proteomes" id="UP001642484"/>
    </source>
</evidence>
<keyword evidence="2" id="KW-1185">Reference proteome</keyword>
<dbReference type="EMBL" id="CAXAMN010021013">
    <property type="protein sequence ID" value="CAK9056952.1"/>
    <property type="molecule type" value="Genomic_DNA"/>
</dbReference>
<sequence length="275" mass="30898">MLAPDGVLVLGLYSRFARRSIPVMRQLARETAPEKFRDWLVQGGELSGRSLNHEEEQYKNEFLLEFSLGSRSNFEDLLFHPVEHVFELPEVETLLLTAGLHFTGVRVPTGSHGVADRWAPFFAPERKHMSGWPQMPLLAFLHRLETEMEPLLFTNMYVFTASHGPHSHKSAILPGASRWVGEDTPEPEALPLPFEEEWPRSLLQRAVVTYCSRVLHFVNGTTSSWTAPAPVDAWLEAKVAFGTHAARVAGALQTIDAALEYCSLLKSHFRVADEA</sequence>